<reference evidence="3" key="1">
    <citation type="journal article" date="2020" name="mSystems">
        <title>Genome- and Community-Level Interaction Insights into Carbon Utilization and Element Cycling Functions of Hydrothermarchaeota in Hydrothermal Sediment.</title>
        <authorList>
            <person name="Zhou Z."/>
            <person name="Liu Y."/>
            <person name="Xu W."/>
            <person name="Pan J."/>
            <person name="Luo Z.H."/>
            <person name="Li M."/>
        </authorList>
    </citation>
    <scope>NUCLEOTIDE SEQUENCE [LARGE SCALE GENOMIC DNA]</scope>
    <source>
        <strain evidence="3">SpSt-1233</strain>
    </source>
</reference>
<organism evidence="3">
    <name type="scientific">Eiseniibacteriota bacterium</name>
    <dbReference type="NCBI Taxonomy" id="2212470"/>
    <lineage>
        <taxon>Bacteria</taxon>
        <taxon>Candidatus Eiseniibacteriota</taxon>
    </lineage>
</organism>
<dbReference type="InterPro" id="IPR003675">
    <property type="entry name" value="Rce1/LyrA-like_dom"/>
</dbReference>
<feature type="transmembrane region" description="Helical" evidence="1">
    <location>
        <begin position="52"/>
        <end position="70"/>
    </location>
</feature>
<dbReference type="PANTHER" id="PTHR43592">
    <property type="entry name" value="CAAX AMINO TERMINAL PROTEASE"/>
    <property type="match status" value="1"/>
</dbReference>
<name>A0A7V2AVR7_UNCEI</name>
<dbReference type="AlphaFoldDB" id="A0A7V2AVR7"/>
<dbReference type="GO" id="GO:0080120">
    <property type="term" value="P:CAAX-box protein maturation"/>
    <property type="evidence" value="ECO:0007669"/>
    <property type="project" value="UniProtKB-ARBA"/>
</dbReference>
<dbReference type="EMBL" id="DSEC01000466">
    <property type="protein sequence ID" value="HER44099.1"/>
    <property type="molecule type" value="Genomic_DNA"/>
</dbReference>
<feature type="transmembrane region" description="Helical" evidence="1">
    <location>
        <begin position="190"/>
        <end position="207"/>
    </location>
</feature>
<evidence type="ECO:0000256" key="1">
    <source>
        <dbReference type="SAM" id="Phobius"/>
    </source>
</evidence>
<dbReference type="Pfam" id="PF02517">
    <property type="entry name" value="Rce1-like"/>
    <property type="match status" value="1"/>
</dbReference>
<feature type="transmembrane region" description="Helical" evidence="1">
    <location>
        <begin position="212"/>
        <end position="228"/>
    </location>
</feature>
<feature type="transmembrane region" description="Helical" evidence="1">
    <location>
        <begin position="82"/>
        <end position="104"/>
    </location>
</feature>
<keyword evidence="3" id="KW-0482">Metalloprotease</keyword>
<proteinExistence type="predicted"/>
<feature type="transmembrane region" description="Helical" evidence="1">
    <location>
        <begin position="124"/>
        <end position="152"/>
    </location>
</feature>
<gene>
    <name evidence="3" type="ORF">ENO08_06535</name>
</gene>
<evidence type="ECO:0000259" key="2">
    <source>
        <dbReference type="Pfam" id="PF02517"/>
    </source>
</evidence>
<evidence type="ECO:0000313" key="3">
    <source>
        <dbReference type="EMBL" id="HER44099.1"/>
    </source>
</evidence>
<dbReference type="GO" id="GO:0008237">
    <property type="term" value="F:metallopeptidase activity"/>
    <property type="evidence" value="ECO:0007669"/>
    <property type="project" value="UniProtKB-KW"/>
</dbReference>
<dbReference type="GO" id="GO:0004175">
    <property type="term" value="F:endopeptidase activity"/>
    <property type="evidence" value="ECO:0007669"/>
    <property type="project" value="UniProtKB-ARBA"/>
</dbReference>
<keyword evidence="3" id="KW-0645">Protease</keyword>
<protein>
    <submittedName>
        <fullName evidence="3">CPBP family intramembrane metalloprotease</fullName>
    </submittedName>
</protein>
<dbReference type="Proteomes" id="UP000886069">
    <property type="component" value="Unassembled WGS sequence"/>
</dbReference>
<feature type="transmembrane region" description="Helical" evidence="1">
    <location>
        <begin position="164"/>
        <end position="184"/>
    </location>
</feature>
<feature type="domain" description="CAAX prenyl protease 2/Lysostaphin resistance protein A-like" evidence="2">
    <location>
        <begin position="138"/>
        <end position="225"/>
    </location>
</feature>
<accession>A0A7V2AVR7</accession>
<feature type="transmembrane region" description="Helical" evidence="1">
    <location>
        <begin position="248"/>
        <end position="265"/>
    </location>
</feature>
<sequence length="271" mass="29049">MERHADNGPPGSGPATGIFDRLNNYLLLLYAGACLLMYYSLAGFLFLGGLTLLSLSLPGLMGIIFPLYILSSRFSLRFAGEYRLFAPGPALTLIALLVTAGLVLPVEALSTFMEKRWPPDADYISFLLAIKPKGALSFAAVAFGIAIATPVAEELLFRGFIQRIFVRNMPAGLAIALSSVIFAASHLDVPALPAAVLLGGAFGLLFHMTGNLIYPILGHALFNLVSLIRLDAISEADLQAPTFRYPPPVYVAASIALLVFALALLRRRAAR</sequence>
<keyword evidence="1" id="KW-0472">Membrane</keyword>
<comment type="caution">
    <text evidence="3">The sequence shown here is derived from an EMBL/GenBank/DDBJ whole genome shotgun (WGS) entry which is preliminary data.</text>
</comment>
<keyword evidence="1" id="KW-1133">Transmembrane helix</keyword>
<keyword evidence="1" id="KW-0812">Transmembrane</keyword>
<keyword evidence="3" id="KW-0378">Hydrolase</keyword>
<feature type="transmembrane region" description="Helical" evidence="1">
    <location>
        <begin position="25"/>
        <end position="46"/>
    </location>
</feature>
<dbReference type="PANTHER" id="PTHR43592:SF15">
    <property type="entry name" value="CAAX AMINO TERMINAL PROTEASE FAMILY PROTEIN"/>
    <property type="match status" value="1"/>
</dbReference>